<evidence type="ECO:0000313" key="3">
    <source>
        <dbReference type="Proteomes" id="UP000054498"/>
    </source>
</evidence>
<feature type="compositionally biased region" description="Basic and acidic residues" evidence="1">
    <location>
        <begin position="126"/>
        <end position="136"/>
    </location>
</feature>
<dbReference type="AlphaFoldDB" id="A0A0D2MQ06"/>
<dbReference type="EMBL" id="KK102870">
    <property type="protein sequence ID" value="KIY96725.1"/>
    <property type="molecule type" value="Genomic_DNA"/>
</dbReference>
<evidence type="ECO:0000256" key="1">
    <source>
        <dbReference type="SAM" id="MobiDB-lite"/>
    </source>
</evidence>
<sequence>MRISNKLRAELGGASHKVKKPWTRKKYNSQRRKWEPYDPDLATDDALEKLALFWTWVRGNFPGWHHWKKAAQLAPPTLCQVHAMLAEKYSDDHILANKKAPVALLTNDPENAAAKKLAESEALPNKGERPDDRDPQ</sequence>
<gene>
    <name evidence="2" type="ORF">MNEG_11237</name>
</gene>
<name>A0A0D2MQ06_9CHLO</name>
<dbReference type="GeneID" id="25728479"/>
<feature type="region of interest" description="Disordered" evidence="1">
    <location>
        <begin position="117"/>
        <end position="136"/>
    </location>
</feature>
<dbReference type="KEGG" id="mng:MNEG_11237"/>
<evidence type="ECO:0000313" key="2">
    <source>
        <dbReference type="EMBL" id="KIY96725.1"/>
    </source>
</evidence>
<dbReference type="RefSeq" id="XP_013895745.1">
    <property type="nucleotide sequence ID" value="XM_014040291.1"/>
</dbReference>
<reference evidence="2 3" key="1">
    <citation type="journal article" date="2013" name="BMC Genomics">
        <title>Reconstruction of the lipid metabolism for the microalga Monoraphidium neglectum from its genome sequence reveals characteristics suitable for biofuel production.</title>
        <authorList>
            <person name="Bogen C."/>
            <person name="Al-Dilaimi A."/>
            <person name="Albersmeier A."/>
            <person name="Wichmann J."/>
            <person name="Grundmann M."/>
            <person name="Rupp O."/>
            <person name="Lauersen K.J."/>
            <person name="Blifernez-Klassen O."/>
            <person name="Kalinowski J."/>
            <person name="Goesmann A."/>
            <person name="Mussgnug J.H."/>
            <person name="Kruse O."/>
        </authorList>
    </citation>
    <scope>NUCLEOTIDE SEQUENCE [LARGE SCALE GENOMIC DNA]</scope>
    <source>
        <strain evidence="2 3">SAG 48.87</strain>
    </source>
</reference>
<organism evidence="2 3">
    <name type="scientific">Monoraphidium neglectum</name>
    <dbReference type="NCBI Taxonomy" id="145388"/>
    <lineage>
        <taxon>Eukaryota</taxon>
        <taxon>Viridiplantae</taxon>
        <taxon>Chlorophyta</taxon>
        <taxon>core chlorophytes</taxon>
        <taxon>Chlorophyceae</taxon>
        <taxon>CS clade</taxon>
        <taxon>Sphaeropleales</taxon>
        <taxon>Selenastraceae</taxon>
        <taxon>Monoraphidium</taxon>
    </lineage>
</organism>
<protein>
    <submittedName>
        <fullName evidence="2">Uncharacterized protein</fullName>
    </submittedName>
</protein>
<accession>A0A0D2MQ06</accession>
<proteinExistence type="predicted"/>
<keyword evidence="3" id="KW-1185">Reference proteome</keyword>
<dbReference type="Proteomes" id="UP000054498">
    <property type="component" value="Unassembled WGS sequence"/>
</dbReference>